<dbReference type="InterPro" id="IPR011545">
    <property type="entry name" value="DEAD/DEAH_box_helicase_dom"/>
</dbReference>
<dbReference type="SMART" id="SM00490">
    <property type="entry name" value="HELICc"/>
    <property type="match status" value="1"/>
</dbReference>
<protein>
    <submittedName>
        <fullName evidence="5">DEAD/DEAH box helicase</fullName>
    </submittedName>
</protein>
<dbReference type="PROSITE" id="PS51194">
    <property type="entry name" value="HELICASE_CTER"/>
    <property type="match status" value="1"/>
</dbReference>
<dbReference type="PANTHER" id="PTHR47962:SF5">
    <property type="entry name" value="ATP-DEPENDENT HELICASE LHR-RELATED"/>
    <property type="match status" value="1"/>
</dbReference>
<dbReference type="PROSITE" id="PS51192">
    <property type="entry name" value="HELICASE_ATP_BIND_1"/>
    <property type="match status" value="1"/>
</dbReference>
<evidence type="ECO:0000256" key="2">
    <source>
        <dbReference type="ARBA" id="ARBA00022840"/>
    </source>
</evidence>
<keyword evidence="5" id="KW-0347">Helicase</keyword>
<accession>A0ABP8RC57</accession>
<dbReference type="SMART" id="SM00487">
    <property type="entry name" value="DEXDc"/>
    <property type="match status" value="1"/>
</dbReference>
<organism evidence="5 6">
    <name type="scientific">Pseudonocardia xishanensis</name>
    <dbReference type="NCBI Taxonomy" id="630995"/>
    <lineage>
        <taxon>Bacteria</taxon>
        <taxon>Bacillati</taxon>
        <taxon>Actinomycetota</taxon>
        <taxon>Actinomycetes</taxon>
        <taxon>Pseudonocardiales</taxon>
        <taxon>Pseudonocardiaceae</taxon>
        <taxon>Pseudonocardia</taxon>
    </lineage>
</organism>
<keyword evidence="5" id="KW-0378">Hydrolase</keyword>
<evidence type="ECO:0000256" key="1">
    <source>
        <dbReference type="ARBA" id="ARBA00022741"/>
    </source>
</evidence>
<keyword evidence="2" id="KW-0067">ATP-binding</keyword>
<evidence type="ECO:0000313" key="5">
    <source>
        <dbReference type="EMBL" id="GAA4535305.1"/>
    </source>
</evidence>
<dbReference type="EMBL" id="BAABGT010000002">
    <property type="protein sequence ID" value="GAA4535305.1"/>
    <property type="molecule type" value="Genomic_DNA"/>
</dbReference>
<dbReference type="RefSeq" id="WP_345411475.1">
    <property type="nucleotide sequence ID" value="NZ_BAABGT010000002.1"/>
</dbReference>
<reference evidence="6" key="1">
    <citation type="journal article" date="2019" name="Int. J. Syst. Evol. Microbiol.">
        <title>The Global Catalogue of Microorganisms (GCM) 10K type strain sequencing project: providing services to taxonomists for standard genome sequencing and annotation.</title>
        <authorList>
            <consortium name="The Broad Institute Genomics Platform"/>
            <consortium name="The Broad Institute Genome Sequencing Center for Infectious Disease"/>
            <person name="Wu L."/>
            <person name="Ma J."/>
        </authorList>
    </citation>
    <scope>NUCLEOTIDE SEQUENCE [LARGE SCALE GENOMIC DNA]</scope>
    <source>
        <strain evidence="6">JCM 17906</strain>
    </source>
</reference>
<dbReference type="Gene3D" id="3.40.50.300">
    <property type="entry name" value="P-loop containing nucleotide triphosphate hydrolases"/>
    <property type="match status" value="2"/>
</dbReference>
<dbReference type="SUPFAM" id="SSF52540">
    <property type="entry name" value="P-loop containing nucleoside triphosphate hydrolases"/>
    <property type="match status" value="1"/>
</dbReference>
<proteinExistence type="predicted"/>
<evidence type="ECO:0000313" key="6">
    <source>
        <dbReference type="Proteomes" id="UP001501598"/>
    </source>
</evidence>
<dbReference type="Pfam" id="PF00270">
    <property type="entry name" value="DEAD"/>
    <property type="match status" value="1"/>
</dbReference>
<keyword evidence="6" id="KW-1185">Reference proteome</keyword>
<evidence type="ECO:0000259" key="4">
    <source>
        <dbReference type="PROSITE" id="PS51194"/>
    </source>
</evidence>
<keyword evidence="1" id="KW-0547">Nucleotide-binding</keyword>
<dbReference type="PANTHER" id="PTHR47962">
    <property type="entry name" value="ATP-DEPENDENT HELICASE LHR-RELATED-RELATED"/>
    <property type="match status" value="1"/>
</dbReference>
<dbReference type="InterPro" id="IPR027417">
    <property type="entry name" value="P-loop_NTPase"/>
</dbReference>
<dbReference type="Pfam" id="PF00271">
    <property type="entry name" value="Helicase_C"/>
    <property type="match status" value="1"/>
</dbReference>
<gene>
    <name evidence="5" type="ORF">GCM10023175_00710</name>
</gene>
<evidence type="ECO:0000259" key="3">
    <source>
        <dbReference type="PROSITE" id="PS51192"/>
    </source>
</evidence>
<dbReference type="GO" id="GO:0004386">
    <property type="term" value="F:helicase activity"/>
    <property type="evidence" value="ECO:0007669"/>
    <property type="project" value="UniProtKB-KW"/>
</dbReference>
<dbReference type="InterPro" id="IPR001650">
    <property type="entry name" value="Helicase_C-like"/>
</dbReference>
<comment type="caution">
    <text evidence="5">The sequence shown here is derived from an EMBL/GenBank/DDBJ whole genome shotgun (WGS) entry which is preliminary data.</text>
</comment>
<name>A0ABP8RC57_9PSEU</name>
<feature type="domain" description="Helicase ATP-binding" evidence="3">
    <location>
        <begin position="33"/>
        <end position="212"/>
    </location>
</feature>
<sequence>MTAPFDLLHPVVQHHVVNTLQWPTLRPLQEAAVEPVLAGVDCLLLAPTAGGKTEAATLPVLSRMAREAWTGTSVLYVCPLRALLNNLEPRLADYAAWLGRTVQLWHGDTTQGARRRTQLERPDILLTTPESLESMLVSISVDSHRFFADLRAVVVDEVHAFAGDDRGWHLLHVLERLGHLAGRPLQRIGLSATVGNPVELLAWLQGAAVGRPSTVVAPPAATPTCDVQLDYVGSVEGASRIISSLHRGEKRLVFVDSRRRAEELGSALRSKQVDTYLSHSSLSAAERRRSEEVFAQARDCVIVATSTLELGIDVGDLDRVIQIGAPRTVASFLQRLGRTGRRPGSSRNCLFLAVDQDQTLQAAGLLTKWAEGWVEPVVPPAAPRHIVAQQLLALTLQEHKLGRSTWSEWWGGLGPMSSDGAEILDYLVEKGFLDTDGGIAFIGPEAERHFGRRHFMELMAVFTAAPEFHVYAGREEIGSVGDDALLADTSGAPRVLLLAGRAWLVTHVDWKRRRVHVELSDLPGRAKWGGDGGGLSFEITRGMRDVLLGQDPAGVHLSKRAETVLSDLRDHHEGIVAEGATVLRRSADGDVHWWTWAGAAANRTLHASLDLIDPRQRIGDQVLRLRHGTDLRAAASALRGGRVQDLREPAVNPHGLRGLKFSAALPEALATTTVASRLGDPAGAAATLREDRLLRSE</sequence>
<dbReference type="InterPro" id="IPR052511">
    <property type="entry name" value="ATP-dep_Helicase"/>
</dbReference>
<dbReference type="Proteomes" id="UP001501598">
    <property type="component" value="Unassembled WGS sequence"/>
</dbReference>
<feature type="domain" description="Helicase C-terminal" evidence="4">
    <location>
        <begin position="237"/>
        <end position="385"/>
    </location>
</feature>
<dbReference type="InterPro" id="IPR014001">
    <property type="entry name" value="Helicase_ATP-bd"/>
</dbReference>